<dbReference type="InterPro" id="IPR003661">
    <property type="entry name" value="HisK_dim/P_dom"/>
</dbReference>
<gene>
    <name evidence="12" type="ordered locus">Adeg_0645</name>
</gene>
<dbReference type="Pfam" id="PF00672">
    <property type="entry name" value="HAMP"/>
    <property type="match status" value="1"/>
</dbReference>
<dbReference type="EMBL" id="CP001785">
    <property type="protein sequence ID" value="ACX51792.1"/>
    <property type="molecule type" value="Genomic_DNA"/>
</dbReference>
<sequence length="467" mass="52293">MRRIFVKVLVFGLGIALINTLVLSLVLSSLFTRYFYRNYSSLLLEALKEGKGFAEKYERGEIKRPAFERALVLIDRLEGVHFCFFDAQGRTLFATAPQLDVVPTQDMLAKLNKELGSREFCSTFFTDPRDPSLDIMMGATRVSDKVLLAFFPVADVREPVRESIMLVWLAAAGAFLISIVPAYLISRHFTRPLEEMGQLALRMGKGDFSVRFHTARQDEIGQLARTLDAMAAQLEAIDRERQEFLAYVSHELRTPLTSIRGFVQGMLDGTIPPEKQQSYLARVFSETERLRRLVDDLLMLVRLRSGQFTFNWQGTDLRRVLTTVEEVMSPLALEKGVQLEFRTQGELPVYADEGRLVQVFMNLVDNAIKFSPPGGRVLVEAEKTDGLLRVQVTDEGPGIPPEELPRIFDSFYSGTARSRSELGTGLGLAISRLIVEKHGGHISVRNRPEGGCTFTVLLPAGGRGGEP</sequence>
<dbReference type="InterPro" id="IPR036097">
    <property type="entry name" value="HisK_dim/P_sf"/>
</dbReference>
<dbReference type="SMART" id="SM00387">
    <property type="entry name" value="HATPase_c"/>
    <property type="match status" value="1"/>
</dbReference>
<dbReference type="FunFam" id="3.30.565.10:FF:000006">
    <property type="entry name" value="Sensor histidine kinase WalK"/>
    <property type="match status" value="1"/>
</dbReference>
<dbReference type="SMART" id="SM00304">
    <property type="entry name" value="HAMP"/>
    <property type="match status" value="1"/>
</dbReference>
<dbReference type="PROSITE" id="PS50885">
    <property type="entry name" value="HAMP"/>
    <property type="match status" value="1"/>
</dbReference>
<organism evidence="12 13">
    <name type="scientific">Ammonifex degensii (strain DSM 10501 / KC4)</name>
    <dbReference type="NCBI Taxonomy" id="429009"/>
    <lineage>
        <taxon>Bacteria</taxon>
        <taxon>Bacillati</taxon>
        <taxon>Bacillota</taxon>
        <taxon>Clostridia</taxon>
        <taxon>Thermoanaerobacterales</taxon>
        <taxon>Thermoanaerobacteraceae</taxon>
        <taxon>Ammonifex</taxon>
    </lineage>
</organism>
<dbReference type="EC" id="2.7.13.3" evidence="3"/>
<keyword evidence="9" id="KW-0812">Transmembrane</keyword>
<evidence type="ECO:0000256" key="4">
    <source>
        <dbReference type="ARBA" id="ARBA00022553"/>
    </source>
</evidence>
<dbReference type="InterPro" id="IPR003594">
    <property type="entry name" value="HATPase_dom"/>
</dbReference>
<evidence type="ECO:0000259" key="11">
    <source>
        <dbReference type="PROSITE" id="PS50885"/>
    </source>
</evidence>
<dbReference type="Proteomes" id="UP000002620">
    <property type="component" value="Chromosome"/>
</dbReference>
<evidence type="ECO:0000256" key="2">
    <source>
        <dbReference type="ARBA" id="ARBA00004370"/>
    </source>
</evidence>
<evidence type="ECO:0000256" key="7">
    <source>
        <dbReference type="ARBA" id="ARBA00023012"/>
    </source>
</evidence>
<dbReference type="SMART" id="SM00388">
    <property type="entry name" value="HisKA"/>
    <property type="match status" value="1"/>
</dbReference>
<evidence type="ECO:0000256" key="3">
    <source>
        <dbReference type="ARBA" id="ARBA00012438"/>
    </source>
</evidence>
<dbReference type="Pfam" id="PF02518">
    <property type="entry name" value="HATPase_c"/>
    <property type="match status" value="1"/>
</dbReference>
<dbReference type="PROSITE" id="PS50109">
    <property type="entry name" value="HIS_KIN"/>
    <property type="match status" value="1"/>
</dbReference>
<dbReference type="InterPro" id="IPR050736">
    <property type="entry name" value="Sensor_HK_Regulatory"/>
</dbReference>
<dbReference type="PRINTS" id="PR00344">
    <property type="entry name" value="BCTRLSENSOR"/>
</dbReference>
<dbReference type="InterPro" id="IPR005467">
    <property type="entry name" value="His_kinase_dom"/>
</dbReference>
<evidence type="ECO:0000313" key="13">
    <source>
        <dbReference type="Proteomes" id="UP000002620"/>
    </source>
</evidence>
<dbReference type="GO" id="GO:0016020">
    <property type="term" value="C:membrane"/>
    <property type="evidence" value="ECO:0007669"/>
    <property type="project" value="UniProtKB-SubCell"/>
</dbReference>
<dbReference type="SUPFAM" id="SSF47384">
    <property type="entry name" value="Homodimeric domain of signal transducing histidine kinase"/>
    <property type="match status" value="1"/>
</dbReference>
<dbReference type="FunFam" id="1.10.287.130:FF:000001">
    <property type="entry name" value="Two-component sensor histidine kinase"/>
    <property type="match status" value="1"/>
</dbReference>
<dbReference type="Gene3D" id="3.30.565.10">
    <property type="entry name" value="Histidine kinase-like ATPase, C-terminal domain"/>
    <property type="match status" value="1"/>
</dbReference>
<keyword evidence="5" id="KW-0808">Transferase</keyword>
<evidence type="ECO:0000256" key="9">
    <source>
        <dbReference type="SAM" id="Phobius"/>
    </source>
</evidence>
<dbReference type="SUPFAM" id="SSF158472">
    <property type="entry name" value="HAMP domain-like"/>
    <property type="match status" value="1"/>
</dbReference>
<evidence type="ECO:0000256" key="6">
    <source>
        <dbReference type="ARBA" id="ARBA00022777"/>
    </source>
</evidence>
<proteinExistence type="predicted"/>
<dbReference type="InterPro" id="IPR003660">
    <property type="entry name" value="HAMP_dom"/>
</dbReference>
<dbReference type="OrthoDB" id="9796330at2"/>
<protein>
    <recommendedName>
        <fullName evidence="3">histidine kinase</fullName>
        <ecNumber evidence="3">2.7.13.3</ecNumber>
    </recommendedName>
</protein>
<dbReference type="CDD" id="cd00075">
    <property type="entry name" value="HATPase"/>
    <property type="match status" value="1"/>
</dbReference>
<name>C9RC15_AMMDK</name>
<accession>C9RC15</accession>
<dbReference type="KEGG" id="adg:Adeg_0645"/>
<evidence type="ECO:0000259" key="10">
    <source>
        <dbReference type="PROSITE" id="PS50109"/>
    </source>
</evidence>
<dbReference type="PANTHER" id="PTHR43711">
    <property type="entry name" value="TWO-COMPONENT HISTIDINE KINASE"/>
    <property type="match status" value="1"/>
</dbReference>
<evidence type="ECO:0000313" key="12">
    <source>
        <dbReference type="EMBL" id="ACX51792.1"/>
    </source>
</evidence>
<keyword evidence="13" id="KW-1185">Reference proteome</keyword>
<evidence type="ECO:0000256" key="1">
    <source>
        <dbReference type="ARBA" id="ARBA00000085"/>
    </source>
</evidence>
<dbReference type="eggNOG" id="COG2770">
    <property type="taxonomic scope" value="Bacteria"/>
</dbReference>
<dbReference type="SUPFAM" id="SSF55874">
    <property type="entry name" value="ATPase domain of HSP90 chaperone/DNA topoisomerase II/histidine kinase"/>
    <property type="match status" value="1"/>
</dbReference>
<dbReference type="CDD" id="cd00082">
    <property type="entry name" value="HisKA"/>
    <property type="match status" value="1"/>
</dbReference>
<feature type="transmembrane region" description="Helical" evidence="9">
    <location>
        <begin position="165"/>
        <end position="186"/>
    </location>
</feature>
<dbReference type="PANTHER" id="PTHR43711:SF1">
    <property type="entry name" value="HISTIDINE KINASE 1"/>
    <property type="match status" value="1"/>
</dbReference>
<dbReference type="eggNOG" id="COG2205">
    <property type="taxonomic scope" value="Bacteria"/>
</dbReference>
<dbReference type="Pfam" id="PF00512">
    <property type="entry name" value="HisKA"/>
    <property type="match status" value="1"/>
</dbReference>
<dbReference type="Gene3D" id="1.10.287.130">
    <property type="match status" value="1"/>
</dbReference>
<evidence type="ECO:0000256" key="5">
    <source>
        <dbReference type="ARBA" id="ARBA00022679"/>
    </source>
</evidence>
<keyword evidence="7" id="KW-0902">Two-component regulatory system</keyword>
<keyword evidence="6 12" id="KW-0418">Kinase</keyword>
<keyword evidence="4" id="KW-0597">Phosphoprotein</keyword>
<keyword evidence="9" id="KW-1133">Transmembrane helix</keyword>
<evidence type="ECO:0000256" key="8">
    <source>
        <dbReference type="ARBA" id="ARBA00023136"/>
    </source>
</evidence>
<dbReference type="AlphaFoldDB" id="C9RC15"/>
<dbReference type="InterPro" id="IPR004358">
    <property type="entry name" value="Sig_transdc_His_kin-like_C"/>
</dbReference>
<reference evidence="12 13" key="1">
    <citation type="submission" date="2009-10" db="EMBL/GenBank/DDBJ databases">
        <title>Complete sequence of chromosome of Ammonifex degensii KC4.</title>
        <authorList>
            <consortium name="US DOE Joint Genome Institute"/>
            <person name="Kerfeld C."/>
            <person name="Goodner B."/>
            <person name="Huber H."/>
            <person name="Stetter K."/>
            <person name="Lucas S."/>
            <person name="Copeland A."/>
            <person name="Lapidus A."/>
            <person name="Glavina del Rio T."/>
            <person name="Dalin E."/>
            <person name="Tice H."/>
            <person name="Bruce D."/>
            <person name="Goodwin L."/>
            <person name="Pitluck S."/>
            <person name="Saunders E."/>
            <person name="Brettin T."/>
            <person name="Detter J.C."/>
            <person name="Han C."/>
            <person name="Larimer F."/>
            <person name="Land M."/>
            <person name="Hauser L."/>
            <person name="Kyrpides N."/>
            <person name="Ovchinnikova G."/>
            <person name="Richardson P."/>
        </authorList>
    </citation>
    <scope>NUCLEOTIDE SEQUENCE [LARGE SCALE GENOMIC DNA]</scope>
    <source>
        <strain evidence="13">DSM 10501 / KC4</strain>
    </source>
</reference>
<keyword evidence="8 9" id="KW-0472">Membrane</keyword>
<dbReference type="STRING" id="429009.Adeg_0645"/>
<comment type="catalytic activity">
    <reaction evidence="1">
        <text>ATP + protein L-histidine = ADP + protein N-phospho-L-histidine.</text>
        <dbReference type="EC" id="2.7.13.3"/>
    </reaction>
</comment>
<feature type="domain" description="Histidine kinase" evidence="10">
    <location>
        <begin position="247"/>
        <end position="462"/>
    </location>
</feature>
<feature type="domain" description="HAMP" evidence="11">
    <location>
        <begin position="187"/>
        <end position="239"/>
    </location>
</feature>
<dbReference type="CDD" id="cd06225">
    <property type="entry name" value="HAMP"/>
    <property type="match status" value="1"/>
</dbReference>
<dbReference type="Gene3D" id="6.10.340.10">
    <property type="match status" value="1"/>
</dbReference>
<dbReference type="InterPro" id="IPR036890">
    <property type="entry name" value="HATPase_C_sf"/>
</dbReference>
<dbReference type="HOGENOM" id="CLU_000445_89_6_9"/>
<dbReference type="RefSeq" id="WP_015738670.1">
    <property type="nucleotide sequence ID" value="NC_013385.1"/>
</dbReference>
<comment type="subcellular location">
    <subcellularLocation>
        <location evidence="2">Membrane</location>
    </subcellularLocation>
</comment>
<dbReference type="GO" id="GO:0000155">
    <property type="term" value="F:phosphorelay sensor kinase activity"/>
    <property type="evidence" value="ECO:0007669"/>
    <property type="project" value="InterPro"/>
</dbReference>